<accession>A0A931IB35</accession>
<dbReference type="AlphaFoldDB" id="A0A931IB35"/>
<organism evidence="2 3">
    <name type="scientific">Nocardia bovistercoris</name>
    <dbReference type="NCBI Taxonomy" id="2785916"/>
    <lineage>
        <taxon>Bacteria</taxon>
        <taxon>Bacillati</taxon>
        <taxon>Actinomycetota</taxon>
        <taxon>Actinomycetes</taxon>
        <taxon>Mycobacteriales</taxon>
        <taxon>Nocardiaceae</taxon>
        <taxon>Nocardia</taxon>
    </lineage>
</organism>
<dbReference type="Proteomes" id="UP000655751">
    <property type="component" value="Unassembled WGS sequence"/>
</dbReference>
<comment type="caution">
    <text evidence="2">The sequence shown here is derived from an EMBL/GenBank/DDBJ whole genome shotgun (WGS) entry which is preliminary data.</text>
</comment>
<feature type="domain" description="Antitoxin SocA-like Panacea" evidence="1">
    <location>
        <begin position="30"/>
        <end position="125"/>
    </location>
</feature>
<name>A0A931IB35_9NOCA</name>
<gene>
    <name evidence="2" type="ORF">IT779_17890</name>
</gene>
<dbReference type="EMBL" id="JADMLG010000007">
    <property type="protein sequence ID" value="MBH0778154.1"/>
    <property type="molecule type" value="Genomic_DNA"/>
</dbReference>
<reference evidence="2" key="1">
    <citation type="submission" date="2020-11" db="EMBL/GenBank/DDBJ databases">
        <title>Nocardia NEAU-351.nov., a novel actinomycete isolated from the cow dung.</title>
        <authorList>
            <person name="Zhang X."/>
        </authorList>
    </citation>
    <scope>NUCLEOTIDE SEQUENCE</scope>
    <source>
        <strain evidence="2">NEAU-351</strain>
    </source>
</reference>
<evidence type="ECO:0000313" key="3">
    <source>
        <dbReference type="Proteomes" id="UP000655751"/>
    </source>
</evidence>
<dbReference type="Pfam" id="PF13274">
    <property type="entry name" value="SocA_Panacea"/>
    <property type="match status" value="1"/>
</dbReference>
<evidence type="ECO:0000313" key="2">
    <source>
        <dbReference type="EMBL" id="MBH0778154.1"/>
    </source>
</evidence>
<evidence type="ECO:0000259" key="1">
    <source>
        <dbReference type="Pfam" id="PF13274"/>
    </source>
</evidence>
<dbReference type="InterPro" id="IPR025272">
    <property type="entry name" value="SocA_Panacea"/>
</dbReference>
<proteinExistence type="predicted"/>
<dbReference type="RefSeq" id="WP_196150480.1">
    <property type="nucleotide sequence ID" value="NZ_JADMLG010000007.1"/>
</dbReference>
<sequence length="150" mass="17285">MVAELCALDFAKWFVAWAENIDAEVSNLKVQKLLYYAQGTHLAERGRPLFADPLEAWAHGPVVSNVYHEFKRFGKSPIDADAVLDDSFDWDDFKDAEPVLLKTWDTYGSLAAWALRERTHRESPWRNAFDESRTKTITADQLEAFFCRAR</sequence>
<protein>
    <submittedName>
        <fullName evidence="2">SocA family protein</fullName>
    </submittedName>
</protein>
<keyword evidence="3" id="KW-1185">Reference proteome</keyword>